<dbReference type="PANTHER" id="PTHR12092">
    <property type="entry name" value="PLECKSTRIN"/>
    <property type="match status" value="1"/>
</dbReference>
<dbReference type="InterPro" id="IPR001849">
    <property type="entry name" value="PH_domain"/>
</dbReference>
<dbReference type="EMBL" id="JAHRIQ010036769">
    <property type="protein sequence ID" value="MEQ2233237.1"/>
    <property type="molecule type" value="Genomic_DNA"/>
</dbReference>
<feature type="domain" description="PH" evidence="1">
    <location>
        <begin position="8"/>
        <end position="59"/>
    </location>
</feature>
<organism evidence="2 3">
    <name type="scientific">Ilyodon furcidens</name>
    <name type="common">goldbreast splitfin</name>
    <dbReference type="NCBI Taxonomy" id="33524"/>
    <lineage>
        <taxon>Eukaryota</taxon>
        <taxon>Metazoa</taxon>
        <taxon>Chordata</taxon>
        <taxon>Craniata</taxon>
        <taxon>Vertebrata</taxon>
        <taxon>Euteleostomi</taxon>
        <taxon>Actinopterygii</taxon>
        <taxon>Neopterygii</taxon>
        <taxon>Teleostei</taxon>
        <taxon>Neoteleostei</taxon>
        <taxon>Acanthomorphata</taxon>
        <taxon>Ovalentaria</taxon>
        <taxon>Atherinomorphae</taxon>
        <taxon>Cyprinodontiformes</taxon>
        <taxon>Goodeidae</taxon>
        <taxon>Ilyodon</taxon>
    </lineage>
</organism>
<evidence type="ECO:0000313" key="2">
    <source>
        <dbReference type="EMBL" id="MEQ2233237.1"/>
    </source>
</evidence>
<accession>A0ABV0TK18</accession>
<dbReference type="SUPFAM" id="SSF50729">
    <property type="entry name" value="PH domain-like"/>
    <property type="match status" value="1"/>
</dbReference>
<dbReference type="PROSITE" id="PS50003">
    <property type="entry name" value="PH_DOMAIN"/>
    <property type="match status" value="1"/>
</dbReference>
<reference evidence="2 3" key="1">
    <citation type="submission" date="2021-06" db="EMBL/GenBank/DDBJ databases">
        <authorList>
            <person name="Palmer J.M."/>
        </authorList>
    </citation>
    <scope>NUCLEOTIDE SEQUENCE [LARGE SCALE GENOMIC DNA]</scope>
    <source>
        <strain evidence="3">if_2019</strain>
        <tissue evidence="2">Muscle</tissue>
    </source>
</reference>
<gene>
    <name evidence="2" type="ORF">ILYODFUR_019868</name>
</gene>
<comment type="caution">
    <text evidence="2">The sequence shown here is derived from an EMBL/GenBank/DDBJ whole genome shotgun (WGS) entry which is preliminary data.</text>
</comment>
<sequence>MDTDKKNLVLREGFLVKRGHIVHNWKARWFMLTPDKLLYYKYEGGKRDSCQRGKILLKDSVITCPFLEYENRPVSFSGTQIPLHLEHFERKIMNYAIKPNIHGIKGIKHMVHSCTFFIWCLLSVTRMDHIFYSVVFINGLFY</sequence>
<proteinExistence type="predicted"/>
<name>A0ABV0TK18_9TELE</name>
<dbReference type="PANTHER" id="PTHR12092:SF2">
    <property type="entry name" value="PLECKSTRIN-2"/>
    <property type="match status" value="1"/>
</dbReference>
<protein>
    <recommendedName>
        <fullName evidence="1">PH domain-containing protein</fullName>
    </recommendedName>
</protein>
<dbReference type="Pfam" id="PF00169">
    <property type="entry name" value="PH"/>
    <property type="match status" value="1"/>
</dbReference>
<evidence type="ECO:0000313" key="3">
    <source>
        <dbReference type="Proteomes" id="UP001482620"/>
    </source>
</evidence>
<dbReference type="Proteomes" id="UP001482620">
    <property type="component" value="Unassembled WGS sequence"/>
</dbReference>
<dbReference type="InterPro" id="IPR011993">
    <property type="entry name" value="PH-like_dom_sf"/>
</dbReference>
<evidence type="ECO:0000259" key="1">
    <source>
        <dbReference type="PROSITE" id="PS50003"/>
    </source>
</evidence>
<dbReference type="Gene3D" id="2.30.29.30">
    <property type="entry name" value="Pleckstrin-homology domain (PH domain)/Phosphotyrosine-binding domain (PTB)"/>
    <property type="match status" value="1"/>
</dbReference>
<dbReference type="InterPro" id="IPR037370">
    <property type="entry name" value="Pleckstrin"/>
</dbReference>
<keyword evidence="3" id="KW-1185">Reference proteome</keyword>